<dbReference type="InterPro" id="IPR004622">
    <property type="entry name" value="DNA_pol_HolB"/>
</dbReference>
<dbReference type="SUPFAM" id="SSF52540">
    <property type="entry name" value="P-loop containing nucleoside triphosphate hydrolases"/>
    <property type="match status" value="1"/>
</dbReference>
<dbReference type="Pfam" id="PF09115">
    <property type="entry name" value="DNApol3-delta_C"/>
    <property type="match status" value="1"/>
</dbReference>
<evidence type="ECO:0000256" key="3">
    <source>
        <dbReference type="ARBA" id="ARBA00022679"/>
    </source>
</evidence>
<dbReference type="GO" id="GO:0009360">
    <property type="term" value="C:DNA polymerase III complex"/>
    <property type="evidence" value="ECO:0007669"/>
    <property type="project" value="InterPro"/>
</dbReference>
<proteinExistence type="predicted"/>
<feature type="domain" description="DNA polymerase III delta subunit C-terminal" evidence="8">
    <location>
        <begin position="207"/>
        <end position="321"/>
    </location>
</feature>
<dbReference type="AlphaFoldDB" id="A0A0K1XG16"/>
<dbReference type="GO" id="GO:0003887">
    <property type="term" value="F:DNA-directed DNA polymerase activity"/>
    <property type="evidence" value="ECO:0007669"/>
    <property type="project" value="UniProtKB-KW"/>
</dbReference>
<evidence type="ECO:0000313" key="10">
    <source>
        <dbReference type="Proteomes" id="UP000063953"/>
    </source>
</evidence>
<dbReference type="GO" id="GO:0006261">
    <property type="term" value="P:DNA-templated DNA replication"/>
    <property type="evidence" value="ECO:0007669"/>
    <property type="project" value="TreeGrafter"/>
</dbReference>
<dbReference type="PANTHER" id="PTHR11669:SF8">
    <property type="entry name" value="DNA POLYMERASE III SUBUNIT DELTA"/>
    <property type="match status" value="1"/>
</dbReference>
<sequence>MASLYPWQQPIWQQLINNPKPAHAYLLHGPEGTGKYQLALALAKYWLCQQPKQQACGQCSSCKLIAADSHPDLLQLLPVEKGKNIVISQVRELVDTIMQTSQQGGRQVVIIEPAEAMGVAAANALLKSLEEPTKDTYFILVSHQLGFLLPTIKSRCLLQRCPLPTVVESQQWLQHQVADLTTLQAQQLLQIAGYSPLLALELAKTEGLAQRATVVEGVKQLFKGQATPSDLAGAWAKIPLTLIFSWFAAWGHELFSFKVTQLPEALSSTDMAVVLGFLAKHTETTEISQTQQWVLAERQKVLQHAPLRADLLLESLLVRWQALLRR</sequence>
<dbReference type="STRING" id="1697053.AKN87_00725"/>
<dbReference type="GO" id="GO:0003677">
    <property type="term" value="F:DNA binding"/>
    <property type="evidence" value="ECO:0007669"/>
    <property type="project" value="InterPro"/>
</dbReference>
<dbReference type="Gene3D" id="3.40.50.300">
    <property type="entry name" value="P-loop containing nucleotide triphosphate hydrolases"/>
    <property type="match status" value="1"/>
</dbReference>
<dbReference type="RefSeq" id="WP_053101583.1">
    <property type="nucleotide sequence ID" value="NZ_CP012365.1"/>
</dbReference>
<dbReference type="EMBL" id="CP012365">
    <property type="protein sequence ID" value="AKX60286.1"/>
    <property type="molecule type" value="Genomic_DNA"/>
</dbReference>
<keyword evidence="3" id="KW-0808">Transferase</keyword>
<dbReference type="InterPro" id="IPR015199">
    <property type="entry name" value="DNA_pol_III_delta_C"/>
</dbReference>
<dbReference type="PATRIC" id="fig|1698449.3.peg.2083"/>
<evidence type="ECO:0000256" key="6">
    <source>
        <dbReference type="ARBA" id="ARBA00022932"/>
    </source>
</evidence>
<dbReference type="PANTHER" id="PTHR11669">
    <property type="entry name" value="REPLICATION FACTOR C / DNA POLYMERASE III GAMMA-TAU SUBUNIT"/>
    <property type="match status" value="1"/>
</dbReference>
<evidence type="ECO:0000313" key="9">
    <source>
        <dbReference type="EMBL" id="AKX60286.1"/>
    </source>
</evidence>
<dbReference type="GO" id="GO:0008408">
    <property type="term" value="F:3'-5' exonuclease activity"/>
    <property type="evidence" value="ECO:0007669"/>
    <property type="project" value="InterPro"/>
</dbReference>
<keyword evidence="6" id="KW-0239">DNA-directed DNA polymerase</keyword>
<dbReference type="InterPro" id="IPR027417">
    <property type="entry name" value="P-loop_NTPase"/>
</dbReference>
<evidence type="ECO:0000259" key="8">
    <source>
        <dbReference type="Pfam" id="PF09115"/>
    </source>
</evidence>
<reference evidence="9 10" key="1">
    <citation type="journal article" date="2015" name="Genome Announc.">
        <title>Genome Sequences of Oblitimonas alkaliphila gen. nov. sp. nov. (Proposed), a Novel Bacterium of the Pseudomonadaceae Family.</title>
        <authorList>
            <person name="Lauer A.C."/>
            <person name="Nicholson A.C."/>
            <person name="Humrighouse B.W."/>
            <person name="Emery B."/>
            <person name="Drobish A."/>
            <person name="Juieng P."/>
            <person name="Loparev V."/>
            <person name="McQuiston J.R."/>
        </authorList>
    </citation>
    <scope>NUCLEOTIDE SEQUENCE [LARGE SCALE GENOMIC DNA]</scope>
    <source>
        <strain evidence="9 10">E5571</strain>
    </source>
</reference>
<organism evidence="9 10">
    <name type="scientific">Thiopseudomonas alkaliphila</name>
    <dbReference type="NCBI Taxonomy" id="1697053"/>
    <lineage>
        <taxon>Bacteria</taxon>
        <taxon>Pseudomonadati</taxon>
        <taxon>Pseudomonadota</taxon>
        <taxon>Gammaproteobacteria</taxon>
        <taxon>Pseudomonadales</taxon>
        <taxon>Pseudomonadaceae</taxon>
        <taxon>Thiopseudomonas</taxon>
    </lineage>
</organism>
<keyword evidence="5" id="KW-0235">DNA replication</keyword>
<gene>
    <name evidence="9" type="ORF">AKN88_10350</name>
</gene>
<keyword evidence="4" id="KW-0548">Nucleotidyltransferase</keyword>
<evidence type="ECO:0000256" key="5">
    <source>
        <dbReference type="ARBA" id="ARBA00022705"/>
    </source>
</evidence>
<keyword evidence="10" id="KW-1185">Reference proteome</keyword>
<dbReference type="Proteomes" id="UP000063953">
    <property type="component" value="Chromosome"/>
</dbReference>
<dbReference type="Pfam" id="PF13177">
    <property type="entry name" value="DNA_pol3_delta2"/>
    <property type="match status" value="1"/>
</dbReference>
<accession>A0A0K1XG16</accession>
<comment type="catalytic activity">
    <reaction evidence="7">
        <text>DNA(n) + a 2'-deoxyribonucleoside 5'-triphosphate = DNA(n+1) + diphosphate</text>
        <dbReference type="Rhea" id="RHEA:22508"/>
        <dbReference type="Rhea" id="RHEA-COMP:17339"/>
        <dbReference type="Rhea" id="RHEA-COMP:17340"/>
        <dbReference type="ChEBI" id="CHEBI:33019"/>
        <dbReference type="ChEBI" id="CHEBI:61560"/>
        <dbReference type="ChEBI" id="CHEBI:173112"/>
        <dbReference type="EC" id="2.7.7.7"/>
    </reaction>
</comment>
<evidence type="ECO:0000256" key="7">
    <source>
        <dbReference type="ARBA" id="ARBA00049244"/>
    </source>
</evidence>
<evidence type="ECO:0000256" key="2">
    <source>
        <dbReference type="ARBA" id="ARBA00014363"/>
    </source>
</evidence>
<dbReference type="InterPro" id="IPR050238">
    <property type="entry name" value="DNA_Rep/Repair_Clamp_Loader"/>
</dbReference>
<evidence type="ECO:0000256" key="4">
    <source>
        <dbReference type="ARBA" id="ARBA00022695"/>
    </source>
</evidence>
<dbReference type="NCBIfam" id="TIGR00678">
    <property type="entry name" value="holB"/>
    <property type="match status" value="1"/>
</dbReference>
<name>A0A0K1XG16_9GAMM</name>
<evidence type="ECO:0000256" key="1">
    <source>
        <dbReference type="ARBA" id="ARBA00012417"/>
    </source>
</evidence>
<dbReference type="EC" id="2.7.7.7" evidence="1"/>
<protein>
    <recommendedName>
        <fullName evidence="2">DNA polymerase III subunit delta'</fullName>
        <ecNumber evidence="1">2.7.7.7</ecNumber>
    </recommendedName>
</protein>
<dbReference type="NCBIfam" id="NF004310">
    <property type="entry name" value="PRK05707.1"/>
    <property type="match status" value="1"/>
</dbReference>